<name>A0A401TSK1_CHIPU</name>
<dbReference type="Proteomes" id="UP000287033">
    <property type="component" value="Unassembled WGS sequence"/>
</dbReference>
<comment type="caution">
    <text evidence="1">The sequence shown here is derived from an EMBL/GenBank/DDBJ whole genome shotgun (WGS) entry which is preliminary data.</text>
</comment>
<gene>
    <name evidence="1" type="ORF">chiPu_0029899</name>
</gene>
<accession>A0A401TSK1</accession>
<dbReference type="EMBL" id="BEZZ01169577">
    <property type="protein sequence ID" value="GCC45602.1"/>
    <property type="molecule type" value="Genomic_DNA"/>
</dbReference>
<keyword evidence="2" id="KW-1185">Reference proteome</keyword>
<dbReference type="AlphaFoldDB" id="A0A401TSK1"/>
<protein>
    <submittedName>
        <fullName evidence="1">Uncharacterized protein</fullName>
    </submittedName>
</protein>
<evidence type="ECO:0000313" key="2">
    <source>
        <dbReference type="Proteomes" id="UP000287033"/>
    </source>
</evidence>
<reference evidence="1 2" key="1">
    <citation type="journal article" date="2018" name="Nat. Ecol. Evol.">
        <title>Shark genomes provide insights into elasmobranch evolution and the origin of vertebrates.</title>
        <authorList>
            <person name="Hara Y"/>
            <person name="Yamaguchi K"/>
            <person name="Onimaru K"/>
            <person name="Kadota M"/>
            <person name="Koyanagi M"/>
            <person name="Keeley SD"/>
            <person name="Tatsumi K"/>
            <person name="Tanaka K"/>
            <person name="Motone F"/>
            <person name="Kageyama Y"/>
            <person name="Nozu R"/>
            <person name="Adachi N"/>
            <person name="Nishimura O"/>
            <person name="Nakagawa R"/>
            <person name="Tanegashima C"/>
            <person name="Kiyatake I"/>
            <person name="Matsumoto R"/>
            <person name="Murakumo K"/>
            <person name="Nishida K"/>
            <person name="Terakita A"/>
            <person name="Kuratani S"/>
            <person name="Sato K"/>
            <person name="Hyodo S Kuraku.S."/>
        </authorList>
    </citation>
    <scope>NUCLEOTIDE SEQUENCE [LARGE SCALE GENOMIC DNA]</scope>
</reference>
<sequence>MREGRVFSRDGFGQRTSRWARSQPGEVAVCAIAEVMCVGSPDFGHCRGASGRIPLAIRLCGRGTRERQT</sequence>
<proteinExistence type="predicted"/>
<evidence type="ECO:0000313" key="1">
    <source>
        <dbReference type="EMBL" id="GCC45602.1"/>
    </source>
</evidence>
<organism evidence="1 2">
    <name type="scientific">Chiloscyllium punctatum</name>
    <name type="common">Brownbanded bambooshark</name>
    <name type="synonym">Hemiscyllium punctatum</name>
    <dbReference type="NCBI Taxonomy" id="137246"/>
    <lineage>
        <taxon>Eukaryota</taxon>
        <taxon>Metazoa</taxon>
        <taxon>Chordata</taxon>
        <taxon>Craniata</taxon>
        <taxon>Vertebrata</taxon>
        <taxon>Chondrichthyes</taxon>
        <taxon>Elasmobranchii</taxon>
        <taxon>Galeomorphii</taxon>
        <taxon>Galeoidea</taxon>
        <taxon>Orectolobiformes</taxon>
        <taxon>Hemiscylliidae</taxon>
        <taxon>Chiloscyllium</taxon>
    </lineage>
</organism>